<evidence type="ECO:0000313" key="1">
    <source>
        <dbReference type="EMBL" id="KAJ8653732.1"/>
    </source>
</evidence>
<dbReference type="EMBL" id="JARTCD010000073">
    <property type="protein sequence ID" value="KAJ8653732.1"/>
    <property type="molecule type" value="Genomic_DNA"/>
</dbReference>
<organism evidence="1 2">
    <name type="scientific">Lichtheimia ornata</name>
    <dbReference type="NCBI Taxonomy" id="688661"/>
    <lineage>
        <taxon>Eukaryota</taxon>
        <taxon>Fungi</taxon>
        <taxon>Fungi incertae sedis</taxon>
        <taxon>Mucoromycota</taxon>
        <taxon>Mucoromycotina</taxon>
        <taxon>Mucoromycetes</taxon>
        <taxon>Mucorales</taxon>
        <taxon>Lichtheimiaceae</taxon>
        <taxon>Lichtheimia</taxon>
    </lineage>
</organism>
<dbReference type="GeneID" id="83218057"/>
<evidence type="ECO:0000313" key="2">
    <source>
        <dbReference type="Proteomes" id="UP001234581"/>
    </source>
</evidence>
<name>A0AAD7UW09_9FUNG</name>
<dbReference type="RefSeq" id="XP_058338646.1">
    <property type="nucleotide sequence ID" value="XM_058490633.1"/>
</dbReference>
<reference evidence="1 2" key="1">
    <citation type="submission" date="2023-03" db="EMBL/GenBank/DDBJ databases">
        <title>Genome sequence of Lichtheimia ornata CBS 291.66.</title>
        <authorList>
            <person name="Mohabir J.T."/>
            <person name="Shea T.P."/>
            <person name="Kurbessoian T."/>
            <person name="Berby B."/>
            <person name="Fontaine J."/>
            <person name="Livny J."/>
            <person name="Gnirke A."/>
            <person name="Stajich J.E."/>
            <person name="Cuomo C.A."/>
        </authorList>
    </citation>
    <scope>NUCLEOTIDE SEQUENCE [LARGE SCALE GENOMIC DNA]</scope>
    <source>
        <strain evidence="1">CBS 291.66</strain>
    </source>
</reference>
<proteinExistence type="predicted"/>
<dbReference type="AlphaFoldDB" id="A0AAD7UW09"/>
<accession>A0AAD7UW09</accession>
<sequence>MPSKSVLSVPLHSTPVLISIDNTNDEPIRDLEVEGPGVTLSPLLVDIESHGIIMCRRPLGDVDDGAMNQQESDVNVDCGEEAAQVQGHVQGYLIKMQSKWLMK</sequence>
<keyword evidence="2" id="KW-1185">Reference proteome</keyword>
<protein>
    <submittedName>
        <fullName evidence="1">Uncharacterized protein</fullName>
    </submittedName>
</protein>
<gene>
    <name evidence="1" type="ORF">O0I10_010654</name>
</gene>
<dbReference type="Proteomes" id="UP001234581">
    <property type="component" value="Unassembled WGS sequence"/>
</dbReference>
<comment type="caution">
    <text evidence="1">The sequence shown here is derived from an EMBL/GenBank/DDBJ whole genome shotgun (WGS) entry which is preliminary data.</text>
</comment>